<dbReference type="GO" id="GO:0005634">
    <property type="term" value="C:nucleus"/>
    <property type="evidence" value="ECO:0007669"/>
    <property type="project" value="InterPro"/>
</dbReference>
<dbReference type="InterPro" id="IPR044835">
    <property type="entry name" value="ARF_plant"/>
</dbReference>
<proteinExistence type="predicted"/>
<protein>
    <submittedName>
        <fullName evidence="2">Auxin response factor 9</fullName>
    </submittedName>
</protein>
<evidence type="ECO:0000259" key="1">
    <source>
        <dbReference type="Pfam" id="PF06507"/>
    </source>
</evidence>
<reference evidence="2" key="1">
    <citation type="journal article" date="2023" name="Nat. Commun.">
        <title>Diploid and tetraploid genomes of Acorus and the evolution of monocots.</title>
        <authorList>
            <person name="Ma L."/>
            <person name="Liu K.W."/>
            <person name="Li Z."/>
            <person name="Hsiao Y.Y."/>
            <person name="Qi Y."/>
            <person name="Fu T."/>
            <person name="Tang G.D."/>
            <person name="Zhang D."/>
            <person name="Sun W.H."/>
            <person name="Liu D.K."/>
            <person name="Li Y."/>
            <person name="Chen G.Z."/>
            <person name="Liu X.D."/>
            <person name="Liao X.Y."/>
            <person name="Jiang Y.T."/>
            <person name="Yu X."/>
            <person name="Hao Y."/>
            <person name="Huang J."/>
            <person name="Zhao X.W."/>
            <person name="Ke S."/>
            <person name="Chen Y.Y."/>
            <person name="Wu W.L."/>
            <person name="Hsu J.L."/>
            <person name="Lin Y.F."/>
            <person name="Huang M.D."/>
            <person name="Li C.Y."/>
            <person name="Huang L."/>
            <person name="Wang Z.W."/>
            <person name="Zhao X."/>
            <person name="Zhong W.Y."/>
            <person name="Peng D.H."/>
            <person name="Ahmad S."/>
            <person name="Lan S."/>
            <person name="Zhang J.S."/>
            <person name="Tsai W.C."/>
            <person name="Van de Peer Y."/>
            <person name="Liu Z.J."/>
        </authorList>
    </citation>
    <scope>NUCLEOTIDE SEQUENCE</scope>
    <source>
        <strain evidence="2">CP</strain>
    </source>
</reference>
<dbReference type="PANTHER" id="PTHR31384:SF1">
    <property type="entry name" value="AUXIN RESPONSE FACTOR 9"/>
    <property type="match status" value="1"/>
</dbReference>
<organism evidence="2 3">
    <name type="scientific">Acorus calamus</name>
    <name type="common">Sweet flag</name>
    <dbReference type="NCBI Taxonomy" id="4465"/>
    <lineage>
        <taxon>Eukaryota</taxon>
        <taxon>Viridiplantae</taxon>
        <taxon>Streptophyta</taxon>
        <taxon>Embryophyta</taxon>
        <taxon>Tracheophyta</taxon>
        <taxon>Spermatophyta</taxon>
        <taxon>Magnoliopsida</taxon>
        <taxon>Liliopsida</taxon>
        <taxon>Acoraceae</taxon>
        <taxon>Acorus</taxon>
    </lineage>
</organism>
<dbReference type="AlphaFoldDB" id="A0AAV9EN00"/>
<evidence type="ECO:0000313" key="2">
    <source>
        <dbReference type="EMBL" id="KAK1315170.1"/>
    </source>
</evidence>
<dbReference type="Pfam" id="PF06507">
    <property type="entry name" value="ARF_AD"/>
    <property type="match status" value="1"/>
</dbReference>
<dbReference type="GO" id="GO:0006355">
    <property type="term" value="P:regulation of DNA-templated transcription"/>
    <property type="evidence" value="ECO:0007669"/>
    <property type="project" value="InterPro"/>
</dbReference>
<evidence type="ECO:0000313" key="3">
    <source>
        <dbReference type="Proteomes" id="UP001180020"/>
    </source>
</evidence>
<dbReference type="GO" id="GO:0009725">
    <property type="term" value="P:response to hormone"/>
    <property type="evidence" value="ECO:0007669"/>
    <property type="project" value="InterPro"/>
</dbReference>
<dbReference type="InterPro" id="IPR010525">
    <property type="entry name" value="ARF_dom"/>
</dbReference>
<comment type="caution">
    <text evidence="2">The sequence shown here is derived from an EMBL/GenBank/DDBJ whole genome shotgun (WGS) entry which is preliminary data.</text>
</comment>
<dbReference type="GO" id="GO:0003677">
    <property type="term" value="F:DNA binding"/>
    <property type="evidence" value="ECO:0007669"/>
    <property type="project" value="InterPro"/>
</dbReference>
<feature type="domain" description="Auxin response factor" evidence="1">
    <location>
        <begin position="39"/>
        <end position="73"/>
    </location>
</feature>
<gene>
    <name evidence="2" type="primary">ARF9</name>
    <name evidence="2" type="ORF">QJS10_CPA06g02483</name>
</gene>
<name>A0AAV9EN00_ACOCL</name>
<dbReference type="PANTHER" id="PTHR31384">
    <property type="entry name" value="AUXIN RESPONSE FACTOR 4-RELATED"/>
    <property type="match status" value="1"/>
</dbReference>
<keyword evidence="3" id="KW-1185">Reference proteome</keyword>
<dbReference type="EMBL" id="JAUJYO010000006">
    <property type="protein sequence ID" value="KAK1315170.1"/>
    <property type="molecule type" value="Genomic_DNA"/>
</dbReference>
<reference evidence="2" key="2">
    <citation type="submission" date="2023-06" db="EMBL/GenBank/DDBJ databases">
        <authorList>
            <person name="Ma L."/>
            <person name="Liu K.-W."/>
            <person name="Li Z."/>
            <person name="Hsiao Y.-Y."/>
            <person name="Qi Y."/>
            <person name="Fu T."/>
            <person name="Tang G."/>
            <person name="Zhang D."/>
            <person name="Sun W.-H."/>
            <person name="Liu D.-K."/>
            <person name="Li Y."/>
            <person name="Chen G.-Z."/>
            <person name="Liu X.-D."/>
            <person name="Liao X.-Y."/>
            <person name="Jiang Y.-T."/>
            <person name="Yu X."/>
            <person name="Hao Y."/>
            <person name="Huang J."/>
            <person name="Zhao X.-W."/>
            <person name="Ke S."/>
            <person name="Chen Y.-Y."/>
            <person name="Wu W.-L."/>
            <person name="Hsu J.-L."/>
            <person name="Lin Y.-F."/>
            <person name="Huang M.-D."/>
            <person name="Li C.-Y."/>
            <person name="Huang L."/>
            <person name="Wang Z.-W."/>
            <person name="Zhao X."/>
            <person name="Zhong W.-Y."/>
            <person name="Peng D.-H."/>
            <person name="Ahmad S."/>
            <person name="Lan S."/>
            <person name="Zhang J.-S."/>
            <person name="Tsai W.-C."/>
            <person name="Van De Peer Y."/>
            <person name="Liu Z.-J."/>
        </authorList>
    </citation>
    <scope>NUCLEOTIDE SEQUENCE</scope>
    <source>
        <strain evidence="2">CP</strain>
        <tissue evidence="2">Leaves</tissue>
    </source>
</reference>
<sequence length="77" mass="8895">MHLGVLATASHAVATQTPFTVYYKPRFLRWPSNLKTSQFIIGVNKYLEAIKNGFSVGMRFKVRFEGEDIPEKRNDFE</sequence>
<accession>A0AAV9EN00</accession>
<dbReference type="Proteomes" id="UP001180020">
    <property type="component" value="Unassembled WGS sequence"/>
</dbReference>